<feature type="compositionally biased region" description="Polar residues" evidence="1">
    <location>
        <begin position="9"/>
        <end position="20"/>
    </location>
</feature>
<protein>
    <submittedName>
        <fullName evidence="2">Uncharacterized protein</fullName>
    </submittedName>
</protein>
<evidence type="ECO:0000256" key="1">
    <source>
        <dbReference type="SAM" id="MobiDB-lite"/>
    </source>
</evidence>
<dbReference type="AlphaFoldDB" id="A0A4U0U110"/>
<feature type="region of interest" description="Disordered" evidence="1">
    <location>
        <begin position="1"/>
        <end position="20"/>
    </location>
</feature>
<organism evidence="2 3">
    <name type="scientific">Salinomyces thailandicus</name>
    <dbReference type="NCBI Taxonomy" id="706561"/>
    <lineage>
        <taxon>Eukaryota</taxon>
        <taxon>Fungi</taxon>
        <taxon>Dikarya</taxon>
        <taxon>Ascomycota</taxon>
        <taxon>Pezizomycotina</taxon>
        <taxon>Dothideomycetes</taxon>
        <taxon>Dothideomycetidae</taxon>
        <taxon>Mycosphaerellales</taxon>
        <taxon>Teratosphaeriaceae</taxon>
        <taxon>Salinomyces</taxon>
    </lineage>
</organism>
<comment type="caution">
    <text evidence="2">The sequence shown here is derived from an EMBL/GenBank/DDBJ whole genome shotgun (WGS) entry which is preliminary data.</text>
</comment>
<feature type="region of interest" description="Disordered" evidence="1">
    <location>
        <begin position="41"/>
        <end position="137"/>
    </location>
</feature>
<feature type="compositionally biased region" description="Polar residues" evidence="1">
    <location>
        <begin position="116"/>
        <end position="125"/>
    </location>
</feature>
<sequence>MHQSLLFRTKNTTSNHSQPESLITYQTAPQTQTQLLTANSNPIPHRIKYPHPSPTPHAKCASSSSSTGPPVFISAATAPSTAKFTSPRPKPKRPSVPPEATSKSKSLRRKFVRSVSGVSMSNMAPSSAALKGLGDVRRETCVQLGNLGGSA</sequence>
<accession>A0A4U0U110</accession>
<proteinExistence type="predicted"/>
<gene>
    <name evidence="2" type="ORF">B0A50_03934</name>
</gene>
<reference evidence="2 3" key="1">
    <citation type="submission" date="2017-03" db="EMBL/GenBank/DDBJ databases">
        <title>Genomes of endolithic fungi from Antarctica.</title>
        <authorList>
            <person name="Coleine C."/>
            <person name="Masonjones S."/>
            <person name="Stajich J.E."/>
        </authorList>
    </citation>
    <scope>NUCLEOTIDE SEQUENCE [LARGE SCALE GENOMIC DNA]</scope>
    <source>
        <strain evidence="2 3">CCFEE 6315</strain>
    </source>
</reference>
<name>A0A4U0U110_9PEZI</name>
<dbReference type="Proteomes" id="UP000308549">
    <property type="component" value="Unassembled WGS sequence"/>
</dbReference>
<evidence type="ECO:0000313" key="3">
    <source>
        <dbReference type="Proteomes" id="UP000308549"/>
    </source>
</evidence>
<evidence type="ECO:0000313" key="2">
    <source>
        <dbReference type="EMBL" id="TKA28467.1"/>
    </source>
</evidence>
<dbReference type="EMBL" id="NAJL01000018">
    <property type="protein sequence ID" value="TKA28467.1"/>
    <property type="molecule type" value="Genomic_DNA"/>
</dbReference>
<keyword evidence="3" id="KW-1185">Reference proteome</keyword>